<dbReference type="AlphaFoldDB" id="A0A1M6LQS0"/>
<dbReference type="InterPro" id="IPR003439">
    <property type="entry name" value="ABC_transporter-like_ATP-bd"/>
</dbReference>
<name>A0A1M6LQS0_PARC5</name>
<dbReference type="STRING" id="1121301.SAMN02745912_00901"/>
<accession>A0A1M6LQS0</accession>
<evidence type="ECO:0000256" key="4">
    <source>
        <dbReference type="ARBA" id="ARBA00022840"/>
    </source>
</evidence>
<keyword evidence="3" id="KW-0547">Nucleotide-binding</keyword>
<dbReference type="InterPro" id="IPR013563">
    <property type="entry name" value="Oligopep_ABC_C"/>
</dbReference>
<dbReference type="InterPro" id="IPR017871">
    <property type="entry name" value="ABC_transporter-like_CS"/>
</dbReference>
<dbReference type="RefSeq" id="WP_073147402.1">
    <property type="nucleotide sequence ID" value="NZ_FRAG01000007.1"/>
</dbReference>
<dbReference type="Gene3D" id="3.40.50.300">
    <property type="entry name" value="P-loop containing nucleotide triphosphate hydrolases"/>
    <property type="match status" value="1"/>
</dbReference>
<reference evidence="6 7" key="1">
    <citation type="submission" date="2016-11" db="EMBL/GenBank/DDBJ databases">
        <authorList>
            <person name="Jaros S."/>
            <person name="Januszkiewicz K."/>
            <person name="Wedrychowicz H."/>
        </authorList>
    </citation>
    <scope>NUCLEOTIDE SEQUENCE [LARGE SCALE GENOMIC DNA]</scope>
    <source>
        <strain evidence="6 7">DSM 15212</strain>
    </source>
</reference>
<dbReference type="InterPro" id="IPR027417">
    <property type="entry name" value="P-loop_NTPase"/>
</dbReference>
<dbReference type="NCBIfam" id="TIGR01727">
    <property type="entry name" value="oligo_HPY"/>
    <property type="match status" value="1"/>
</dbReference>
<proteinExistence type="inferred from homology"/>
<keyword evidence="2" id="KW-0813">Transport</keyword>
<protein>
    <submittedName>
        <fullName evidence="6">Peptide/nickel transport system ATP-binding protein</fullName>
    </submittedName>
</protein>
<dbReference type="GO" id="GO:0055085">
    <property type="term" value="P:transmembrane transport"/>
    <property type="evidence" value="ECO:0007669"/>
    <property type="project" value="UniProtKB-ARBA"/>
</dbReference>
<dbReference type="FunFam" id="3.40.50.300:FF:000016">
    <property type="entry name" value="Oligopeptide ABC transporter ATP-binding component"/>
    <property type="match status" value="1"/>
</dbReference>
<dbReference type="PANTHER" id="PTHR43776">
    <property type="entry name" value="TRANSPORT ATP-BINDING PROTEIN"/>
    <property type="match status" value="1"/>
</dbReference>
<evidence type="ECO:0000256" key="2">
    <source>
        <dbReference type="ARBA" id="ARBA00022448"/>
    </source>
</evidence>
<dbReference type="InterPro" id="IPR050319">
    <property type="entry name" value="ABC_transp_ATP-bind"/>
</dbReference>
<dbReference type="OrthoDB" id="9806285at2"/>
<comment type="similarity">
    <text evidence="1">Belongs to the ABC transporter superfamily.</text>
</comment>
<dbReference type="Pfam" id="PF00005">
    <property type="entry name" value="ABC_tran"/>
    <property type="match status" value="1"/>
</dbReference>
<dbReference type="InterPro" id="IPR003593">
    <property type="entry name" value="AAA+_ATPase"/>
</dbReference>
<dbReference type="SMART" id="SM00382">
    <property type="entry name" value="AAA"/>
    <property type="match status" value="1"/>
</dbReference>
<evidence type="ECO:0000256" key="3">
    <source>
        <dbReference type="ARBA" id="ARBA00022741"/>
    </source>
</evidence>
<gene>
    <name evidence="6" type="ORF">SAMN02745912_00901</name>
</gene>
<dbReference type="CDD" id="cd03257">
    <property type="entry name" value="ABC_NikE_OppD_transporters"/>
    <property type="match status" value="1"/>
</dbReference>
<dbReference type="Proteomes" id="UP000184465">
    <property type="component" value="Unassembled WGS sequence"/>
</dbReference>
<evidence type="ECO:0000256" key="1">
    <source>
        <dbReference type="ARBA" id="ARBA00005417"/>
    </source>
</evidence>
<evidence type="ECO:0000313" key="7">
    <source>
        <dbReference type="Proteomes" id="UP000184465"/>
    </source>
</evidence>
<dbReference type="EMBL" id="FRAG01000007">
    <property type="protein sequence ID" value="SHJ73526.1"/>
    <property type="molecule type" value="Genomic_DNA"/>
</dbReference>
<keyword evidence="7" id="KW-1185">Reference proteome</keyword>
<dbReference type="GO" id="GO:0015833">
    <property type="term" value="P:peptide transport"/>
    <property type="evidence" value="ECO:0007669"/>
    <property type="project" value="InterPro"/>
</dbReference>
<dbReference type="PROSITE" id="PS00211">
    <property type="entry name" value="ABC_TRANSPORTER_1"/>
    <property type="match status" value="1"/>
</dbReference>
<evidence type="ECO:0000313" key="6">
    <source>
        <dbReference type="EMBL" id="SHJ73526.1"/>
    </source>
</evidence>
<dbReference type="GO" id="GO:0016887">
    <property type="term" value="F:ATP hydrolysis activity"/>
    <property type="evidence" value="ECO:0007669"/>
    <property type="project" value="InterPro"/>
</dbReference>
<evidence type="ECO:0000259" key="5">
    <source>
        <dbReference type="PROSITE" id="PS50893"/>
    </source>
</evidence>
<organism evidence="6 7">
    <name type="scientific">Paramaledivibacter caminithermalis (strain DSM 15212 / CIP 107654 / DViRD3)</name>
    <name type="common">Clostridium caminithermale</name>
    <dbReference type="NCBI Taxonomy" id="1121301"/>
    <lineage>
        <taxon>Bacteria</taxon>
        <taxon>Bacillati</taxon>
        <taxon>Bacillota</taxon>
        <taxon>Clostridia</taxon>
        <taxon>Peptostreptococcales</taxon>
        <taxon>Caminicellaceae</taxon>
        <taxon>Paramaledivibacter</taxon>
    </lineage>
</organism>
<feature type="domain" description="ABC transporter" evidence="5">
    <location>
        <begin position="15"/>
        <end position="270"/>
    </location>
</feature>
<keyword evidence="4 6" id="KW-0067">ATP-binding</keyword>
<dbReference type="Pfam" id="PF08352">
    <property type="entry name" value="oligo_HPY"/>
    <property type="match status" value="1"/>
</dbReference>
<dbReference type="GO" id="GO:0005524">
    <property type="term" value="F:ATP binding"/>
    <property type="evidence" value="ECO:0007669"/>
    <property type="project" value="UniProtKB-KW"/>
</dbReference>
<dbReference type="PROSITE" id="PS50893">
    <property type="entry name" value="ABC_TRANSPORTER_2"/>
    <property type="match status" value="1"/>
</dbReference>
<sequence length="338" mass="38188">MYSDSLTQSKASKVVIVKNLSKYFEVKGKRGGLNQKEKKVKAVDGISFHIDKGETLGIVGESGCGKTTTAKVMLGLYKPTTGEVICNGVNIASLKGKKLKKFRKKTQMVFQDPYESLNPRFKIKDTLLEPLIIHKIGASYKERLEIIEKTLNDVGLKPAKNFMDRFPHQMSGGQRQRVAIARALILHPTFLVADEPVSMLDVSIRAGILNLLKNLIRERELASMYISHDISLIRYLCQRTGVMYLGKIVEIGKTENIIKRRYHPYTEALLEAVPSPDPDYKISLKKIKGETPNPIDLPKGCRFFPRCIKCMEICTKVAPELVEVEKGHFVECHLYRTH</sequence>
<dbReference type="SUPFAM" id="SSF52540">
    <property type="entry name" value="P-loop containing nucleoside triphosphate hydrolases"/>
    <property type="match status" value="1"/>
</dbReference>